<sequence>MFRFISIRVALILTVSISSSLGAVTPQQGRCQSPAIAPQRIEKVIADCQDEIKLAILQEALVDLEASTAVLTSRTKRQTFSEDERRIAGCLLQCVYKKVRAVDASGFPTREGLVRLYAEGVQERGYYLATAEASEQCLHKALQSRLRLQPSGKQSCDLAYDLFECISNKLSEYCSGFD</sequence>
<evidence type="ECO:0000256" key="1">
    <source>
        <dbReference type="ARBA" id="ARBA00004613"/>
    </source>
</evidence>
<keyword evidence="6" id="KW-1185">Reference proteome</keyword>
<protein>
    <submittedName>
        <fullName evidence="5">Uncharacterized protein</fullName>
    </submittedName>
</protein>
<dbReference type="AlphaFoldDB" id="A0A067QT77"/>
<dbReference type="CDD" id="cd23992">
    <property type="entry name" value="PBP_GOBP"/>
    <property type="match status" value="1"/>
</dbReference>
<dbReference type="EMBL" id="KK852982">
    <property type="protein sequence ID" value="KDR12908.1"/>
    <property type="molecule type" value="Genomic_DNA"/>
</dbReference>
<evidence type="ECO:0000313" key="6">
    <source>
        <dbReference type="Proteomes" id="UP000027135"/>
    </source>
</evidence>
<evidence type="ECO:0000256" key="4">
    <source>
        <dbReference type="SAM" id="SignalP"/>
    </source>
</evidence>
<evidence type="ECO:0000256" key="2">
    <source>
        <dbReference type="ARBA" id="ARBA00008098"/>
    </source>
</evidence>
<keyword evidence="3" id="KW-0964">Secreted</keyword>
<dbReference type="Proteomes" id="UP000027135">
    <property type="component" value="Unassembled WGS sequence"/>
</dbReference>
<evidence type="ECO:0000256" key="3">
    <source>
        <dbReference type="ARBA" id="ARBA00022525"/>
    </source>
</evidence>
<dbReference type="InParanoid" id="A0A067QT77"/>
<accession>A0A067QT77</accession>
<dbReference type="GO" id="GO:0005576">
    <property type="term" value="C:extracellular region"/>
    <property type="evidence" value="ECO:0007669"/>
    <property type="project" value="UniProtKB-SubCell"/>
</dbReference>
<dbReference type="eggNOG" id="ENOG502S1QU">
    <property type="taxonomic scope" value="Eukaryota"/>
</dbReference>
<organism evidence="5 6">
    <name type="scientific">Zootermopsis nevadensis</name>
    <name type="common">Dampwood termite</name>
    <dbReference type="NCBI Taxonomy" id="136037"/>
    <lineage>
        <taxon>Eukaryota</taxon>
        <taxon>Metazoa</taxon>
        <taxon>Ecdysozoa</taxon>
        <taxon>Arthropoda</taxon>
        <taxon>Hexapoda</taxon>
        <taxon>Insecta</taxon>
        <taxon>Pterygota</taxon>
        <taxon>Neoptera</taxon>
        <taxon>Polyneoptera</taxon>
        <taxon>Dictyoptera</taxon>
        <taxon>Blattodea</taxon>
        <taxon>Blattoidea</taxon>
        <taxon>Termitoidae</taxon>
        <taxon>Termopsidae</taxon>
        <taxon>Zootermopsis</taxon>
    </lineage>
</organism>
<dbReference type="OMA" id="LHCVYAR"/>
<name>A0A067QT77_ZOONE</name>
<gene>
    <name evidence="5" type="ORF">L798_13134</name>
</gene>
<dbReference type="Gene3D" id="1.10.238.20">
    <property type="entry name" value="Pheromone/general odorant binding protein domain"/>
    <property type="match status" value="1"/>
</dbReference>
<feature type="signal peptide" evidence="4">
    <location>
        <begin position="1"/>
        <end position="22"/>
    </location>
</feature>
<dbReference type="InterPro" id="IPR006170">
    <property type="entry name" value="PBP/GOBP"/>
</dbReference>
<dbReference type="InterPro" id="IPR036728">
    <property type="entry name" value="PBP_GOBP_sf"/>
</dbReference>
<keyword evidence="4" id="KW-0732">Signal</keyword>
<dbReference type="OrthoDB" id="8183628at2759"/>
<dbReference type="InterPro" id="IPR052295">
    <property type="entry name" value="Odorant-binding_protein"/>
</dbReference>
<evidence type="ECO:0000313" key="5">
    <source>
        <dbReference type="EMBL" id="KDR12908.1"/>
    </source>
</evidence>
<dbReference type="Pfam" id="PF01395">
    <property type="entry name" value="PBP_GOBP"/>
    <property type="match status" value="1"/>
</dbReference>
<comment type="subcellular location">
    <subcellularLocation>
        <location evidence="1">Secreted</location>
    </subcellularLocation>
</comment>
<reference evidence="5 6" key="1">
    <citation type="journal article" date="2014" name="Nat. Commun.">
        <title>Molecular traces of alternative social organization in a termite genome.</title>
        <authorList>
            <person name="Terrapon N."/>
            <person name="Li C."/>
            <person name="Robertson H.M."/>
            <person name="Ji L."/>
            <person name="Meng X."/>
            <person name="Booth W."/>
            <person name="Chen Z."/>
            <person name="Childers C.P."/>
            <person name="Glastad K.M."/>
            <person name="Gokhale K."/>
            <person name="Gowin J."/>
            <person name="Gronenberg W."/>
            <person name="Hermansen R.A."/>
            <person name="Hu H."/>
            <person name="Hunt B.G."/>
            <person name="Huylmans A.K."/>
            <person name="Khalil S.M."/>
            <person name="Mitchell R.D."/>
            <person name="Munoz-Torres M.C."/>
            <person name="Mustard J.A."/>
            <person name="Pan H."/>
            <person name="Reese J.T."/>
            <person name="Scharf M.E."/>
            <person name="Sun F."/>
            <person name="Vogel H."/>
            <person name="Xiao J."/>
            <person name="Yang W."/>
            <person name="Yang Z."/>
            <person name="Yang Z."/>
            <person name="Zhou J."/>
            <person name="Zhu J."/>
            <person name="Brent C.S."/>
            <person name="Elsik C.G."/>
            <person name="Goodisman M.A."/>
            <person name="Liberles D.A."/>
            <person name="Roe R.M."/>
            <person name="Vargo E.L."/>
            <person name="Vilcinskas A."/>
            <person name="Wang J."/>
            <person name="Bornberg-Bauer E."/>
            <person name="Korb J."/>
            <person name="Zhang G."/>
            <person name="Liebig J."/>
        </authorList>
    </citation>
    <scope>NUCLEOTIDE SEQUENCE [LARGE SCALE GENOMIC DNA]</scope>
    <source>
        <tissue evidence="5">Whole organism</tissue>
    </source>
</reference>
<dbReference type="GO" id="GO:0005549">
    <property type="term" value="F:odorant binding"/>
    <property type="evidence" value="ECO:0007669"/>
    <property type="project" value="InterPro"/>
</dbReference>
<comment type="similarity">
    <text evidence="2">Belongs to the PBP/GOBP family.</text>
</comment>
<dbReference type="SUPFAM" id="SSF47565">
    <property type="entry name" value="Insect pheromone/odorant-binding proteins"/>
    <property type="match status" value="1"/>
</dbReference>
<feature type="chain" id="PRO_5001647830" evidence="4">
    <location>
        <begin position="23"/>
        <end position="178"/>
    </location>
</feature>
<dbReference type="PANTHER" id="PTHR21066:SF18">
    <property type="entry name" value="ODORANT-BINDING PROTEIN 73A, ISOFORM B"/>
    <property type="match status" value="1"/>
</dbReference>
<proteinExistence type="inferred from homology"/>
<dbReference type="PANTHER" id="PTHR21066">
    <property type="entry name" value="ODORANT-BINDING PROTEIN 59A-RELATED"/>
    <property type="match status" value="1"/>
</dbReference>